<evidence type="ECO:0000256" key="1">
    <source>
        <dbReference type="ARBA" id="ARBA00022801"/>
    </source>
</evidence>
<dbReference type="SUPFAM" id="SSF52738">
    <property type="entry name" value="Methylesterase CheB, C-terminal domain"/>
    <property type="match status" value="1"/>
</dbReference>
<keyword evidence="1 4" id="KW-0378">Hydrolase</keyword>
<dbReference type="InterPro" id="IPR000673">
    <property type="entry name" value="Sig_transdc_resp-reg_Me-estase"/>
</dbReference>
<feature type="active site" evidence="4">
    <location>
        <position position="274"/>
    </location>
</feature>
<dbReference type="KEGG" id="gsn:YC6258_01431"/>
<feature type="active site" evidence="4">
    <location>
        <position position="154"/>
    </location>
</feature>
<evidence type="ECO:0000256" key="4">
    <source>
        <dbReference type="PROSITE-ProRule" id="PRU00050"/>
    </source>
</evidence>
<dbReference type="GO" id="GO:0006935">
    <property type="term" value="P:chemotaxis"/>
    <property type="evidence" value="ECO:0007669"/>
    <property type="project" value="UniProtKB-UniRule"/>
</dbReference>
<name>A0A0C5VT31_9GAMM</name>
<protein>
    <recommendedName>
        <fullName evidence="2">protein-glutamate methylesterase</fullName>
        <ecNumber evidence="2">3.1.1.61</ecNumber>
    </recommendedName>
</protein>
<evidence type="ECO:0000259" key="5">
    <source>
        <dbReference type="PROSITE" id="PS50122"/>
    </source>
</evidence>
<dbReference type="PANTHER" id="PTHR42872:SF6">
    <property type="entry name" value="PROTEIN-GLUTAMATE METHYLESTERASE_PROTEIN-GLUTAMINE GLUTAMINASE"/>
    <property type="match status" value="1"/>
</dbReference>
<dbReference type="Proteomes" id="UP000032266">
    <property type="component" value="Chromosome"/>
</dbReference>
<dbReference type="PANTHER" id="PTHR42872">
    <property type="entry name" value="PROTEIN-GLUTAMATE METHYLESTERASE/PROTEIN-GLUTAMINE GLUTAMINASE"/>
    <property type="match status" value="1"/>
</dbReference>
<dbReference type="EC" id="3.1.1.61" evidence="2"/>
<feature type="active site" evidence="4">
    <location>
        <position position="181"/>
    </location>
</feature>
<dbReference type="Pfam" id="PF01339">
    <property type="entry name" value="CheB_methylest"/>
    <property type="match status" value="1"/>
</dbReference>
<reference evidence="6 7" key="1">
    <citation type="submission" date="2014-01" db="EMBL/GenBank/DDBJ databases">
        <title>Full genme sequencing of cellulolytic bacterium Gynuella sunshinyii YC6258T gen. nov., sp. nov.</title>
        <authorList>
            <person name="Khan H."/>
            <person name="Chung E.J."/>
            <person name="Chung Y.R."/>
        </authorList>
    </citation>
    <scope>NUCLEOTIDE SEQUENCE [LARGE SCALE GENOMIC DNA]</scope>
    <source>
        <strain evidence="6 7">YC6258</strain>
    </source>
</reference>
<evidence type="ECO:0000256" key="3">
    <source>
        <dbReference type="ARBA" id="ARBA00048267"/>
    </source>
</evidence>
<organism evidence="6 7">
    <name type="scientific">Gynuella sunshinyii YC6258</name>
    <dbReference type="NCBI Taxonomy" id="1445510"/>
    <lineage>
        <taxon>Bacteria</taxon>
        <taxon>Pseudomonadati</taxon>
        <taxon>Pseudomonadota</taxon>
        <taxon>Gammaproteobacteria</taxon>
        <taxon>Oceanospirillales</taxon>
        <taxon>Saccharospirillaceae</taxon>
        <taxon>Gynuella</taxon>
    </lineage>
</organism>
<dbReference type="GO" id="GO:0000156">
    <property type="term" value="F:phosphorelay response regulator activity"/>
    <property type="evidence" value="ECO:0007669"/>
    <property type="project" value="InterPro"/>
</dbReference>
<evidence type="ECO:0000313" key="7">
    <source>
        <dbReference type="Proteomes" id="UP000032266"/>
    </source>
</evidence>
<evidence type="ECO:0000313" key="6">
    <source>
        <dbReference type="EMBL" id="AJQ93479.1"/>
    </source>
</evidence>
<comment type="catalytic activity">
    <reaction evidence="3">
        <text>[protein]-L-glutamate 5-O-methyl ester + H2O = L-glutamyl-[protein] + methanol + H(+)</text>
        <dbReference type="Rhea" id="RHEA:23236"/>
        <dbReference type="Rhea" id="RHEA-COMP:10208"/>
        <dbReference type="Rhea" id="RHEA-COMP:10311"/>
        <dbReference type="ChEBI" id="CHEBI:15377"/>
        <dbReference type="ChEBI" id="CHEBI:15378"/>
        <dbReference type="ChEBI" id="CHEBI:17790"/>
        <dbReference type="ChEBI" id="CHEBI:29973"/>
        <dbReference type="ChEBI" id="CHEBI:82795"/>
        <dbReference type="EC" id="3.1.1.61"/>
    </reaction>
</comment>
<dbReference type="AlphaFoldDB" id="A0A0C5VT31"/>
<gene>
    <name evidence="6" type="ORF">YC6258_01431</name>
</gene>
<dbReference type="EMBL" id="CP007142">
    <property type="protein sequence ID" value="AJQ93479.1"/>
    <property type="molecule type" value="Genomic_DNA"/>
</dbReference>
<dbReference type="PROSITE" id="PS50122">
    <property type="entry name" value="CHEB"/>
    <property type="match status" value="1"/>
</dbReference>
<keyword evidence="7" id="KW-1185">Reference proteome</keyword>
<proteinExistence type="predicted"/>
<dbReference type="InterPro" id="IPR035909">
    <property type="entry name" value="CheB_C"/>
</dbReference>
<dbReference type="Gene3D" id="3.40.50.180">
    <property type="entry name" value="Methylesterase CheB, C-terminal domain"/>
    <property type="match status" value="1"/>
</dbReference>
<sequence>MGIIADQPLQQHLLQNVIVEEGYEVGVNTHPEKVNAALLRSDTISVWVVNLVDSDAWDDVLEQILDHSCAPVFFGDGKAPDRNSAEFPSWRRRIITKLKEFSDPIAEVKSAPVLDLDALINANRVDPSDVIKLPARFRYANPSQVDHVCVVAASLGGPSPVKEFFDRIPADLPAAFLYAQHIDEGCIDALVASVGRHTELKMELVSEGCQLENGKILVVPVSREIQFQANHTVEILENGWSGPYGPSIDHLFKNVVARYKNMTSAIVFSGMGSDGTLGATSIVEAGGTVWAQDRQSAIEPSMPDSVSEAGYVSFRGSPEQLARKFVEQLLTDTTSLEVTAT</sequence>
<dbReference type="PATRIC" id="fig|1445510.3.peg.1400"/>
<dbReference type="GO" id="GO:0005737">
    <property type="term" value="C:cytoplasm"/>
    <property type="evidence" value="ECO:0007669"/>
    <property type="project" value="InterPro"/>
</dbReference>
<dbReference type="GO" id="GO:0008984">
    <property type="term" value="F:protein-glutamate methylesterase activity"/>
    <property type="evidence" value="ECO:0007669"/>
    <property type="project" value="UniProtKB-EC"/>
</dbReference>
<feature type="domain" description="CheB-type methylesterase" evidence="5">
    <location>
        <begin position="142"/>
        <end position="313"/>
    </location>
</feature>
<accession>A0A0C5VT31</accession>
<dbReference type="HOGENOM" id="CLU_064504_0_0_6"/>
<keyword evidence="4" id="KW-0145">Chemotaxis</keyword>
<evidence type="ECO:0000256" key="2">
    <source>
        <dbReference type="ARBA" id="ARBA00039140"/>
    </source>
</evidence>
<dbReference type="STRING" id="1445510.YC6258_01431"/>